<dbReference type="PANTHER" id="PTHR41237">
    <property type="entry name" value="37S RIBOSOMAL PROTEIN MRP21, MITOCHONDRIAL"/>
    <property type="match status" value="1"/>
</dbReference>
<sequence length="259" mass="29116">MELRPIQTALFAGRVASRWATSTSTIASRPSIPLSFYASSLSRSFSSTRSALQEAEATAPLPGGGMAGYLNKQRTQQQEAQQKQQQGQQTEQENQGQLPQTNTIFPTSSSSPSDLQQPWATRPSNAQIVPASARSMLQDLGDLGLADQIRPELTDMERQMQGAYYERPIDVKYRLRPVVGRTVELTASGSTANGNAARNIDFAKALARLDMQVKVNRVKQDVNRQRFHERNGLKRKRLRSERWRRRFMDGFKATCKRGW</sequence>
<feature type="compositionally biased region" description="Polar residues" evidence="4">
    <location>
        <begin position="98"/>
        <end position="122"/>
    </location>
</feature>
<keyword evidence="3" id="KW-0687">Ribonucleoprotein</keyword>
<dbReference type="GO" id="GO:0070124">
    <property type="term" value="P:mitochondrial translational initiation"/>
    <property type="evidence" value="ECO:0007669"/>
    <property type="project" value="TreeGrafter"/>
</dbReference>
<evidence type="ECO:0008006" key="7">
    <source>
        <dbReference type="Google" id="ProtNLM"/>
    </source>
</evidence>
<dbReference type="InterPro" id="IPR052837">
    <property type="entry name" value="Mitoribosomal_bS21"/>
</dbReference>
<feature type="region of interest" description="Disordered" evidence="4">
    <location>
        <begin position="53"/>
        <end position="122"/>
    </location>
</feature>
<dbReference type="Proteomes" id="UP001140453">
    <property type="component" value="Unassembled WGS sequence"/>
</dbReference>
<dbReference type="GO" id="GO:0003735">
    <property type="term" value="F:structural constituent of ribosome"/>
    <property type="evidence" value="ECO:0007669"/>
    <property type="project" value="InterPro"/>
</dbReference>
<comment type="caution">
    <text evidence="5">The sequence shown here is derived from an EMBL/GenBank/DDBJ whole genome shotgun (WGS) entry which is preliminary data.</text>
</comment>
<dbReference type="GO" id="GO:0005763">
    <property type="term" value="C:mitochondrial small ribosomal subunit"/>
    <property type="evidence" value="ECO:0007669"/>
    <property type="project" value="TreeGrafter"/>
</dbReference>
<evidence type="ECO:0000256" key="1">
    <source>
        <dbReference type="ARBA" id="ARBA00006640"/>
    </source>
</evidence>
<protein>
    <recommendedName>
        <fullName evidence="7">Ribosomal protein S21</fullName>
    </recommendedName>
</protein>
<organism evidence="5 6">
    <name type="scientific">Gnomoniopsis smithogilvyi</name>
    <dbReference type="NCBI Taxonomy" id="1191159"/>
    <lineage>
        <taxon>Eukaryota</taxon>
        <taxon>Fungi</taxon>
        <taxon>Dikarya</taxon>
        <taxon>Ascomycota</taxon>
        <taxon>Pezizomycotina</taxon>
        <taxon>Sordariomycetes</taxon>
        <taxon>Sordariomycetidae</taxon>
        <taxon>Diaporthales</taxon>
        <taxon>Gnomoniaceae</taxon>
        <taxon>Gnomoniopsis</taxon>
    </lineage>
</organism>
<keyword evidence="6" id="KW-1185">Reference proteome</keyword>
<dbReference type="InterPro" id="IPR001911">
    <property type="entry name" value="Ribosomal_bS21"/>
</dbReference>
<name>A0A9W8YUQ7_9PEZI</name>
<accession>A0A9W8YUQ7</accession>
<comment type="similarity">
    <text evidence="1">Belongs to the bacterial ribosomal protein bS21 family.</text>
</comment>
<dbReference type="EMBL" id="JAPEVB010000003">
    <property type="protein sequence ID" value="KAJ4390852.1"/>
    <property type="molecule type" value="Genomic_DNA"/>
</dbReference>
<evidence type="ECO:0000313" key="5">
    <source>
        <dbReference type="EMBL" id="KAJ4390852.1"/>
    </source>
</evidence>
<evidence type="ECO:0000256" key="3">
    <source>
        <dbReference type="ARBA" id="ARBA00023274"/>
    </source>
</evidence>
<evidence type="ECO:0000256" key="2">
    <source>
        <dbReference type="ARBA" id="ARBA00022980"/>
    </source>
</evidence>
<feature type="compositionally biased region" description="Low complexity" evidence="4">
    <location>
        <begin position="71"/>
        <end position="97"/>
    </location>
</feature>
<dbReference type="AlphaFoldDB" id="A0A9W8YUQ7"/>
<gene>
    <name evidence="5" type="ORF">N0V93_004451</name>
</gene>
<dbReference type="Pfam" id="PF01165">
    <property type="entry name" value="Ribosomal_S21"/>
    <property type="match status" value="1"/>
</dbReference>
<evidence type="ECO:0000256" key="4">
    <source>
        <dbReference type="SAM" id="MobiDB-lite"/>
    </source>
</evidence>
<dbReference type="OrthoDB" id="2501249at2759"/>
<dbReference type="PANTHER" id="PTHR41237:SF1">
    <property type="entry name" value="SMALL RIBOSOMAL SUBUNIT PROTEIN BS21M"/>
    <property type="match status" value="1"/>
</dbReference>
<proteinExistence type="inferred from homology"/>
<reference evidence="5" key="1">
    <citation type="submission" date="2022-10" db="EMBL/GenBank/DDBJ databases">
        <title>Tapping the CABI collections for fungal endophytes: first genome assemblies for Collariella, Neodidymelliopsis, Ascochyta clinopodiicola, Didymella pomorum, Didymosphaeria variabile, Neocosmospora piperis and Neocucurbitaria cava.</title>
        <authorList>
            <person name="Hill R."/>
        </authorList>
    </citation>
    <scope>NUCLEOTIDE SEQUENCE</scope>
    <source>
        <strain evidence="5">IMI 355082</strain>
    </source>
</reference>
<evidence type="ECO:0000313" key="6">
    <source>
        <dbReference type="Proteomes" id="UP001140453"/>
    </source>
</evidence>
<keyword evidence="2" id="KW-0689">Ribosomal protein</keyword>